<dbReference type="OrthoDB" id="9762608at2"/>
<gene>
    <name evidence="8" type="ORF">D7X12_19430</name>
</gene>
<feature type="domain" description="Radical SAM core" evidence="7">
    <location>
        <begin position="193"/>
        <end position="409"/>
    </location>
</feature>
<keyword evidence="2" id="KW-0949">S-adenosyl-L-methionine</keyword>
<dbReference type="InterPro" id="IPR006158">
    <property type="entry name" value="Cobalamin-bd"/>
</dbReference>
<dbReference type="SMART" id="SM00729">
    <property type="entry name" value="Elp3"/>
    <property type="match status" value="1"/>
</dbReference>
<evidence type="ECO:0000259" key="7">
    <source>
        <dbReference type="PROSITE" id="PS51918"/>
    </source>
</evidence>
<comment type="cofactor">
    <cofactor evidence="1">
        <name>[4Fe-4S] cluster</name>
        <dbReference type="ChEBI" id="CHEBI:49883"/>
    </cofactor>
</comment>
<dbReference type="EMBL" id="RAWG01000118">
    <property type="protein sequence ID" value="RKH40979.1"/>
    <property type="molecule type" value="Genomic_DNA"/>
</dbReference>
<dbReference type="InterPro" id="IPR058240">
    <property type="entry name" value="rSAM_sf"/>
</dbReference>
<dbReference type="SFLD" id="SFLDG01082">
    <property type="entry name" value="B12-binding_domain_containing"/>
    <property type="match status" value="1"/>
</dbReference>
<sequence length="455" mass="51096">MSAHAAEVIPVVPGARRVILVSIDWTRDKDPRVPLGHASIVAALKKAGVDVRASSFAINLVGFDEERILRNILDSAQGHKLEQVDVGLGVYVWNDPVVKRLLVALRRNGFRGRIILGGPQISYAGAGLEELYPEADVFIRGYGEEAMVALASSAERIRFVGVHWAGQVDSGLQAQARLETLASPFLDNVIDLSGGQRFIRWETQRGCPFRCSFCQHREAGSRLRRRDIPLARLERESELFVQSGVDDIAVLDPLFNLGDHALAVLRTFRRLAYRGRLSVQCHFSTLDEEFLDACEGLDVRLEFGLQTIHEREARAVERVNHLGKVTEGIRKLLERRKTFEVSIIFGLPEQTLDSFRATVDFCLRQRVPVLKAFPLMLLRGTALERERARWGLEESREPIPSVIRSHTFDEREWRQMEALAEALRRTEGAHPDCVEALEACVVPSPDTAGWWSPAS</sequence>
<keyword evidence="4" id="KW-0408">Iron</keyword>
<dbReference type="GO" id="GO:0046872">
    <property type="term" value="F:metal ion binding"/>
    <property type="evidence" value="ECO:0007669"/>
    <property type="project" value="UniProtKB-KW"/>
</dbReference>
<dbReference type="InterPro" id="IPR006638">
    <property type="entry name" value="Elp3/MiaA/NifB-like_rSAM"/>
</dbReference>
<dbReference type="InterPro" id="IPR051198">
    <property type="entry name" value="BchE-like"/>
</dbReference>
<dbReference type="GO" id="GO:0051536">
    <property type="term" value="F:iron-sulfur cluster binding"/>
    <property type="evidence" value="ECO:0007669"/>
    <property type="project" value="UniProtKB-KW"/>
</dbReference>
<dbReference type="AlphaFoldDB" id="A0A3A8NBN9"/>
<dbReference type="InterPro" id="IPR007197">
    <property type="entry name" value="rSAM"/>
</dbReference>
<evidence type="ECO:0000313" key="9">
    <source>
        <dbReference type="Proteomes" id="UP000273405"/>
    </source>
</evidence>
<dbReference type="GO" id="GO:0003824">
    <property type="term" value="F:catalytic activity"/>
    <property type="evidence" value="ECO:0007669"/>
    <property type="project" value="InterPro"/>
</dbReference>
<evidence type="ECO:0000259" key="6">
    <source>
        <dbReference type="PROSITE" id="PS51332"/>
    </source>
</evidence>
<feature type="domain" description="B12-binding" evidence="6">
    <location>
        <begin position="13"/>
        <end position="161"/>
    </location>
</feature>
<dbReference type="CDD" id="cd01335">
    <property type="entry name" value="Radical_SAM"/>
    <property type="match status" value="1"/>
</dbReference>
<organism evidence="8 9">
    <name type="scientific">Corallococcus sicarius</name>
    <dbReference type="NCBI Taxonomy" id="2316726"/>
    <lineage>
        <taxon>Bacteria</taxon>
        <taxon>Pseudomonadati</taxon>
        <taxon>Myxococcota</taxon>
        <taxon>Myxococcia</taxon>
        <taxon>Myxococcales</taxon>
        <taxon>Cystobacterineae</taxon>
        <taxon>Myxococcaceae</taxon>
        <taxon>Corallococcus</taxon>
    </lineage>
</organism>
<name>A0A3A8NBN9_9BACT</name>
<accession>A0A3A8NBN9</accession>
<keyword evidence="3" id="KW-0479">Metal-binding</keyword>
<evidence type="ECO:0000256" key="5">
    <source>
        <dbReference type="ARBA" id="ARBA00023014"/>
    </source>
</evidence>
<dbReference type="Proteomes" id="UP000273405">
    <property type="component" value="Unassembled WGS sequence"/>
</dbReference>
<dbReference type="PROSITE" id="PS51918">
    <property type="entry name" value="RADICAL_SAM"/>
    <property type="match status" value="1"/>
</dbReference>
<dbReference type="PROSITE" id="PS51332">
    <property type="entry name" value="B12_BINDING"/>
    <property type="match status" value="1"/>
</dbReference>
<comment type="caution">
    <text evidence="8">The sequence shown here is derived from an EMBL/GenBank/DDBJ whole genome shotgun (WGS) entry which is preliminary data.</text>
</comment>
<dbReference type="SUPFAM" id="SSF102114">
    <property type="entry name" value="Radical SAM enzymes"/>
    <property type="match status" value="1"/>
</dbReference>
<dbReference type="GO" id="GO:0031419">
    <property type="term" value="F:cobalamin binding"/>
    <property type="evidence" value="ECO:0007669"/>
    <property type="project" value="InterPro"/>
</dbReference>
<dbReference type="PANTHER" id="PTHR43409:SF16">
    <property type="entry name" value="SLR0320 PROTEIN"/>
    <property type="match status" value="1"/>
</dbReference>
<dbReference type="Gene3D" id="3.40.50.280">
    <property type="entry name" value="Cobalamin-binding domain"/>
    <property type="match status" value="1"/>
</dbReference>
<proteinExistence type="predicted"/>
<dbReference type="SFLD" id="SFLDS00029">
    <property type="entry name" value="Radical_SAM"/>
    <property type="match status" value="1"/>
</dbReference>
<evidence type="ECO:0000256" key="2">
    <source>
        <dbReference type="ARBA" id="ARBA00022691"/>
    </source>
</evidence>
<protein>
    <submittedName>
        <fullName evidence="8">Radical SAM protein</fullName>
    </submittedName>
</protein>
<keyword evidence="5" id="KW-0411">Iron-sulfur</keyword>
<evidence type="ECO:0000256" key="4">
    <source>
        <dbReference type="ARBA" id="ARBA00023004"/>
    </source>
</evidence>
<evidence type="ECO:0000256" key="3">
    <source>
        <dbReference type="ARBA" id="ARBA00022723"/>
    </source>
</evidence>
<dbReference type="PANTHER" id="PTHR43409">
    <property type="entry name" value="ANAEROBIC MAGNESIUM-PROTOPORPHYRIN IX MONOMETHYL ESTER CYCLASE-RELATED"/>
    <property type="match status" value="1"/>
</dbReference>
<keyword evidence="9" id="KW-1185">Reference proteome</keyword>
<evidence type="ECO:0000313" key="8">
    <source>
        <dbReference type="EMBL" id="RKH40979.1"/>
    </source>
</evidence>
<reference evidence="9" key="1">
    <citation type="submission" date="2018-09" db="EMBL/GenBank/DDBJ databases">
        <authorList>
            <person name="Livingstone P.G."/>
            <person name="Whitworth D.E."/>
        </authorList>
    </citation>
    <scope>NUCLEOTIDE SEQUENCE [LARGE SCALE GENOMIC DNA]</scope>
    <source>
        <strain evidence="9">CA040B</strain>
    </source>
</reference>
<dbReference type="InterPro" id="IPR023404">
    <property type="entry name" value="rSAM_horseshoe"/>
</dbReference>
<dbReference type="GO" id="GO:0005829">
    <property type="term" value="C:cytosol"/>
    <property type="evidence" value="ECO:0007669"/>
    <property type="project" value="TreeGrafter"/>
</dbReference>
<dbReference type="Pfam" id="PF02310">
    <property type="entry name" value="B12-binding"/>
    <property type="match status" value="1"/>
</dbReference>
<dbReference type="Gene3D" id="3.80.30.20">
    <property type="entry name" value="tm_1862 like domain"/>
    <property type="match status" value="1"/>
</dbReference>
<dbReference type="Pfam" id="PF04055">
    <property type="entry name" value="Radical_SAM"/>
    <property type="match status" value="1"/>
</dbReference>
<evidence type="ECO:0000256" key="1">
    <source>
        <dbReference type="ARBA" id="ARBA00001966"/>
    </source>
</evidence>